<dbReference type="InterPro" id="IPR035441">
    <property type="entry name" value="TFIIS/LEDGF_dom_sf"/>
</dbReference>
<gene>
    <name evidence="6" type="ORF">FISHEDRAFT_77355</name>
</gene>
<evidence type="ECO:0000256" key="3">
    <source>
        <dbReference type="PROSITE-ProRule" id="PRU00649"/>
    </source>
</evidence>
<dbReference type="SMART" id="SM00509">
    <property type="entry name" value="TFS2N"/>
    <property type="match status" value="1"/>
</dbReference>
<evidence type="ECO:0000256" key="4">
    <source>
        <dbReference type="SAM" id="MobiDB-lite"/>
    </source>
</evidence>
<dbReference type="PROSITE" id="PS51319">
    <property type="entry name" value="TFIIS_N"/>
    <property type="match status" value="1"/>
</dbReference>
<evidence type="ECO:0000256" key="2">
    <source>
        <dbReference type="ARBA" id="ARBA00023242"/>
    </source>
</evidence>
<dbReference type="Gene3D" id="1.10.472.30">
    <property type="entry name" value="Transcription elongation factor S-II, central domain"/>
    <property type="match status" value="1"/>
</dbReference>
<protein>
    <recommendedName>
        <fullName evidence="5">TFIIS N-terminal domain-containing protein</fullName>
    </recommendedName>
</protein>
<dbReference type="GO" id="GO:0006351">
    <property type="term" value="P:DNA-templated transcription"/>
    <property type="evidence" value="ECO:0007669"/>
    <property type="project" value="InterPro"/>
</dbReference>
<dbReference type="AlphaFoldDB" id="A0A0D7A116"/>
<accession>A0A0D7A116</accession>
<proteinExistence type="predicted"/>
<feature type="domain" description="TFIIS N-terminal" evidence="5">
    <location>
        <begin position="11"/>
        <end position="89"/>
    </location>
</feature>
<comment type="subcellular location">
    <subcellularLocation>
        <location evidence="1 3">Nucleus</location>
    </subcellularLocation>
</comment>
<sequence length="353" mass="38885">MSTLTDVKTIEHALARLKNALDHPGKEAPDYEKVHKVLLHCQTFVINEQLLRKTSIGKNVGICRKASDPKVAHLATMIVDTWRAHVKQEKRLKAAAAPREAQEKGGSAATAHHPDTSMPQDSDVLMVQNEVQAIRSETTANQPETSVPQDFDVVMVQNEEQPTRVETTAHHPETFAARDSDVVMVQNGGQAIREDPRSQKEGAENQIAVIAEAEQPPSGKSASPLPHETDVEMNLATTRESTSDVFEADTVSPTGHAIRDLCVRLIFDGLVENIVDLASEFAGCASRIEEAIFLNASRRQAANDYLNDIRYTYLVLADERATALKNCYAESSADELLDILDIVAMFPYSMNFL</sequence>
<dbReference type="Proteomes" id="UP000054144">
    <property type="component" value="Unassembled WGS sequence"/>
</dbReference>
<name>A0A0D7A116_9AGAR</name>
<evidence type="ECO:0000313" key="6">
    <source>
        <dbReference type="EMBL" id="KIY44737.1"/>
    </source>
</evidence>
<organism evidence="6 7">
    <name type="scientific">Fistulina hepatica ATCC 64428</name>
    <dbReference type="NCBI Taxonomy" id="1128425"/>
    <lineage>
        <taxon>Eukaryota</taxon>
        <taxon>Fungi</taxon>
        <taxon>Dikarya</taxon>
        <taxon>Basidiomycota</taxon>
        <taxon>Agaricomycotina</taxon>
        <taxon>Agaricomycetes</taxon>
        <taxon>Agaricomycetidae</taxon>
        <taxon>Agaricales</taxon>
        <taxon>Fistulinaceae</taxon>
        <taxon>Fistulina</taxon>
    </lineage>
</organism>
<dbReference type="GO" id="GO:0005634">
    <property type="term" value="C:nucleus"/>
    <property type="evidence" value="ECO:0007669"/>
    <property type="project" value="UniProtKB-SubCell"/>
</dbReference>
<evidence type="ECO:0000313" key="7">
    <source>
        <dbReference type="Proteomes" id="UP000054144"/>
    </source>
</evidence>
<dbReference type="InterPro" id="IPR017923">
    <property type="entry name" value="TFIIS_N"/>
</dbReference>
<dbReference type="EMBL" id="KN882067">
    <property type="protein sequence ID" value="KIY44737.1"/>
    <property type="molecule type" value="Genomic_DNA"/>
</dbReference>
<feature type="region of interest" description="Disordered" evidence="4">
    <location>
        <begin position="91"/>
        <end position="121"/>
    </location>
</feature>
<dbReference type="SUPFAM" id="SSF47676">
    <property type="entry name" value="Conserved domain common to transcription factors TFIIS, elongin A, CRSP70"/>
    <property type="match status" value="1"/>
</dbReference>
<dbReference type="InterPro" id="IPR003617">
    <property type="entry name" value="TFIIS/CRSP70_N_sub"/>
</dbReference>
<evidence type="ECO:0000256" key="1">
    <source>
        <dbReference type="ARBA" id="ARBA00004123"/>
    </source>
</evidence>
<dbReference type="InterPro" id="IPR036575">
    <property type="entry name" value="TFIIS_cen_dom_sf"/>
</dbReference>
<dbReference type="Pfam" id="PF08711">
    <property type="entry name" value="Med26"/>
    <property type="match status" value="1"/>
</dbReference>
<keyword evidence="2 3" id="KW-0539">Nucleus</keyword>
<keyword evidence="7" id="KW-1185">Reference proteome</keyword>
<reference evidence="6 7" key="1">
    <citation type="journal article" date="2015" name="Fungal Genet. Biol.">
        <title>Evolution of novel wood decay mechanisms in Agaricales revealed by the genome sequences of Fistulina hepatica and Cylindrobasidium torrendii.</title>
        <authorList>
            <person name="Floudas D."/>
            <person name="Held B.W."/>
            <person name="Riley R."/>
            <person name="Nagy L.G."/>
            <person name="Koehler G."/>
            <person name="Ransdell A.S."/>
            <person name="Younus H."/>
            <person name="Chow J."/>
            <person name="Chiniquy J."/>
            <person name="Lipzen A."/>
            <person name="Tritt A."/>
            <person name="Sun H."/>
            <person name="Haridas S."/>
            <person name="LaButti K."/>
            <person name="Ohm R.A."/>
            <person name="Kues U."/>
            <person name="Blanchette R.A."/>
            <person name="Grigoriev I.V."/>
            <person name="Minto R.E."/>
            <person name="Hibbett D.S."/>
        </authorList>
    </citation>
    <scope>NUCLEOTIDE SEQUENCE [LARGE SCALE GENOMIC DNA]</scope>
    <source>
        <strain evidence="6 7">ATCC 64428</strain>
    </source>
</reference>
<evidence type="ECO:0000259" key="5">
    <source>
        <dbReference type="PROSITE" id="PS51319"/>
    </source>
</evidence>
<dbReference type="Gene3D" id="1.20.930.10">
    <property type="entry name" value="Conserved domain common to transcription factors TFIIS, elongin A, CRSP70"/>
    <property type="match status" value="1"/>
</dbReference>